<sequence>MCTPIAYLVEEGEHQLARWLKTEFPGSFVSLTREGPCNAAPGWPVSVPASMFLEYGIYRGRVQNAVAPIIQLFQGGQL</sequence>
<gene>
    <name evidence="1" type="ORF">BECKFW1821A_GA0114235_11525</name>
</gene>
<reference evidence="1" key="1">
    <citation type="submission" date="2019-02" db="EMBL/GenBank/DDBJ databases">
        <authorList>
            <person name="Gruber-Vodicka R. H."/>
            <person name="Seah K. B. B."/>
        </authorList>
    </citation>
    <scope>NUCLEOTIDE SEQUENCE</scope>
    <source>
        <strain evidence="1">BECK_BZ15</strain>
    </source>
</reference>
<dbReference type="AlphaFoldDB" id="A0A450TAA8"/>
<accession>A0A450TAA8</accession>
<proteinExistence type="predicted"/>
<organism evidence="1">
    <name type="scientific">Candidatus Kentrum sp. FW</name>
    <dbReference type="NCBI Taxonomy" id="2126338"/>
    <lineage>
        <taxon>Bacteria</taxon>
        <taxon>Pseudomonadati</taxon>
        <taxon>Pseudomonadota</taxon>
        <taxon>Gammaproteobacteria</taxon>
        <taxon>Candidatus Kentrum</taxon>
    </lineage>
</organism>
<protein>
    <submittedName>
        <fullName evidence="1">Uncharacterized protein</fullName>
    </submittedName>
</protein>
<dbReference type="EMBL" id="CAADEW010000152">
    <property type="protein sequence ID" value="VFJ63619.1"/>
    <property type="molecule type" value="Genomic_DNA"/>
</dbReference>
<name>A0A450TAA8_9GAMM</name>
<evidence type="ECO:0000313" key="1">
    <source>
        <dbReference type="EMBL" id="VFJ63619.1"/>
    </source>
</evidence>